<dbReference type="EMBL" id="CP038436">
    <property type="protein sequence ID" value="QBX56119.1"/>
    <property type="molecule type" value="Genomic_DNA"/>
</dbReference>
<dbReference type="RefSeq" id="WP_135268110.1">
    <property type="nucleotide sequence ID" value="NZ_CP038436.1"/>
</dbReference>
<protein>
    <recommendedName>
        <fullName evidence="1">ESAT-6-like protein</fullName>
    </recommendedName>
</protein>
<dbReference type="AlphaFoldDB" id="A0A4P7IFR1"/>
<dbReference type="Pfam" id="PF06013">
    <property type="entry name" value="WXG100"/>
    <property type="match status" value="1"/>
</dbReference>
<dbReference type="OrthoDB" id="3789281at2"/>
<dbReference type="SUPFAM" id="SSF140453">
    <property type="entry name" value="EsxAB dimer-like"/>
    <property type="match status" value="1"/>
</dbReference>
<dbReference type="Gene3D" id="1.10.287.1060">
    <property type="entry name" value="ESAT-6-like"/>
    <property type="match status" value="1"/>
</dbReference>
<proteinExistence type="inferred from homology"/>
<gene>
    <name evidence="2" type="ORF">EXE58_12020</name>
</gene>
<dbReference type="InterPro" id="IPR010310">
    <property type="entry name" value="T7SS_ESAT-6-like"/>
</dbReference>
<sequence length="105" mass="11323">MEIPLDIRLDPAQLSSGADEVEGRADQIGARRAEVDSAVESLLASWHGQAAARFARLWERWAAGADEAVTTLASSAAALRHARDQLVSADRDRAEEHAHLQGRLG</sequence>
<comment type="similarity">
    <text evidence="1">Belongs to the WXG100 family.</text>
</comment>
<dbReference type="InterPro" id="IPR036689">
    <property type="entry name" value="ESAT-6-like_sf"/>
</dbReference>
<dbReference type="KEGG" id="nsn:EXE58_12020"/>
<dbReference type="Proteomes" id="UP000294853">
    <property type="component" value="Chromosome"/>
</dbReference>
<evidence type="ECO:0000313" key="2">
    <source>
        <dbReference type="EMBL" id="QBX56119.1"/>
    </source>
</evidence>
<accession>A0A4P7IFR1</accession>
<keyword evidence="3" id="KW-1185">Reference proteome</keyword>
<name>A0A4P7IFR1_9ACTN</name>
<evidence type="ECO:0000256" key="1">
    <source>
        <dbReference type="RuleBase" id="RU362001"/>
    </source>
</evidence>
<evidence type="ECO:0000313" key="3">
    <source>
        <dbReference type="Proteomes" id="UP000294853"/>
    </source>
</evidence>
<dbReference type="NCBIfam" id="TIGR03930">
    <property type="entry name" value="WXG100_ESAT6"/>
    <property type="match status" value="1"/>
</dbReference>
<organism evidence="2 3">
    <name type="scientific">Nocardioides seonyuensis</name>
    <dbReference type="NCBI Taxonomy" id="2518371"/>
    <lineage>
        <taxon>Bacteria</taxon>
        <taxon>Bacillati</taxon>
        <taxon>Actinomycetota</taxon>
        <taxon>Actinomycetes</taxon>
        <taxon>Propionibacteriales</taxon>
        <taxon>Nocardioidaceae</taxon>
        <taxon>Nocardioides</taxon>
    </lineage>
</organism>
<reference evidence="2 3" key="1">
    <citation type="submission" date="2019-03" db="EMBL/GenBank/DDBJ databases">
        <title>Three New Species of Nocardioides, Nocardioides euryhalodurans sp. nov., Nocardioides seonyuensis sp. nov. and Nocardioides eburneoflavus sp. nov. Iolated from Soil.</title>
        <authorList>
            <person name="Roh S.G."/>
            <person name="Lee C."/>
            <person name="Kim M.-K."/>
            <person name="Kim S.B."/>
        </authorList>
    </citation>
    <scope>NUCLEOTIDE SEQUENCE [LARGE SCALE GENOMIC DNA]</scope>
    <source>
        <strain evidence="2 3">MMS17-SY207-3</strain>
    </source>
</reference>